<dbReference type="Proteomes" id="UP000035680">
    <property type="component" value="Unassembled WGS sequence"/>
</dbReference>
<evidence type="ECO:0000313" key="1">
    <source>
        <dbReference type="Proteomes" id="UP000035680"/>
    </source>
</evidence>
<keyword evidence="1" id="KW-1185">Reference proteome</keyword>
<proteinExistence type="predicted"/>
<organism evidence="1 2">
    <name type="scientific">Strongyloides venezuelensis</name>
    <name type="common">Threadworm</name>
    <dbReference type="NCBI Taxonomy" id="75913"/>
    <lineage>
        <taxon>Eukaryota</taxon>
        <taxon>Metazoa</taxon>
        <taxon>Ecdysozoa</taxon>
        <taxon>Nematoda</taxon>
        <taxon>Chromadorea</taxon>
        <taxon>Rhabditida</taxon>
        <taxon>Tylenchina</taxon>
        <taxon>Panagrolaimomorpha</taxon>
        <taxon>Strongyloidoidea</taxon>
        <taxon>Strongyloididae</taxon>
        <taxon>Strongyloides</taxon>
    </lineage>
</organism>
<evidence type="ECO:0000313" key="2">
    <source>
        <dbReference type="WBParaSite" id="SVE_1929500.1"/>
    </source>
</evidence>
<reference evidence="2" key="2">
    <citation type="submission" date="2015-08" db="UniProtKB">
        <authorList>
            <consortium name="WormBaseParasite"/>
        </authorList>
    </citation>
    <scope>IDENTIFICATION</scope>
</reference>
<protein>
    <submittedName>
        <fullName evidence="2">Lipoprotein</fullName>
    </submittedName>
</protein>
<accession>A0A0K0G3J0</accession>
<dbReference type="WBParaSite" id="SVE_1929500.1">
    <property type="protein sequence ID" value="SVE_1929500.1"/>
    <property type="gene ID" value="SVE_1929500"/>
</dbReference>
<reference evidence="1" key="1">
    <citation type="submission" date="2014-07" db="EMBL/GenBank/DDBJ databases">
        <authorList>
            <person name="Martin A.A"/>
            <person name="De Silva N."/>
        </authorList>
    </citation>
    <scope>NUCLEOTIDE SEQUENCE</scope>
</reference>
<name>A0A0K0G3J0_STRVS</name>
<dbReference type="AlphaFoldDB" id="A0A0K0G3J0"/>
<sequence length="85" mass="9919">MYSTDFKKVAQVIILMCLISFAVVNCEKYSQFSNHFKNVQIRAKRNLSIQAPLDLAQKLYKEREHQAKEYVTDNYKAPEDPLSYG</sequence>